<evidence type="ECO:0000313" key="2">
    <source>
        <dbReference type="Proteomes" id="UP000002734"/>
    </source>
</evidence>
<proteinExistence type="predicted"/>
<dbReference type="EMBL" id="CP001654">
    <property type="protein sequence ID" value="ACS86384.1"/>
    <property type="molecule type" value="Genomic_DNA"/>
</dbReference>
<sequence length="60" mass="7163">MFTPGMIVRRRKRRRTMVVINVEGEAITCGWIAHGRFYKRRFSADTLEVRSSYSELWPLM</sequence>
<dbReference type="AlphaFoldDB" id="C6C9W2"/>
<dbReference type="Proteomes" id="UP000002734">
    <property type="component" value="Chromosome"/>
</dbReference>
<evidence type="ECO:0000313" key="1">
    <source>
        <dbReference type="EMBL" id="ACS86384.1"/>
    </source>
</evidence>
<organism evidence="1 2">
    <name type="scientific">Musicola paradisiaca (strain Ech703)</name>
    <name type="common">Dickeya paradisiaca</name>
    <name type="synonym">Dickeya dadantii</name>
    <dbReference type="NCBI Taxonomy" id="579405"/>
    <lineage>
        <taxon>Bacteria</taxon>
        <taxon>Pseudomonadati</taxon>
        <taxon>Pseudomonadota</taxon>
        <taxon>Gammaproteobacteria</taxon>
        <taxon>Enterobacterales</taxon>
        <taxon>Pectobacteriaceae</taxon>
        <taxon>Musicola</taxon>
    </lineage>
</organism>
<keyword evidence="2" id="KW-1185">Reference proteome</keyword>
<dbReference type="KEGG" id="dda:Dd703_2607"/>
<gene>
    <name evidence="1" type="ordered locus">Dd703_2607</name>
</gene>
<accession>C6C9W2</accession>
<name>C6C9W2_MUSP7</name>
<protein>
    <submittedName>
        <fullName evidence="1">Uncharacterized protein</fullName>
    </submittedName>
</protein>
<dbReference type="HOGENOM" id="CLU_209788_0_0_6"/>
<reference evidence="1" key="1">
    <citation type="submission" date="2009-06" db="EMBL/GenBank/DDBJ databases">
        <title>Complete sequence of Dickeya dadantii Ech703.</title>
        <authorList>
            <consortium name="US DOE Joint Genome Institute"/>
            <person name="Lucas S."/>
            <person name="Copeland A."/>
            <person name="Lapidus A."/>
            <person name="Glavina del Rio T."/>
            <person name="Dalin E."/>
            <person name="Tice H."/>
            <person name="Bruce D."/>
            <person name="Goodwin L."/>
            <person name="Pitluck S."/>
            <person name="Chertkov O."/>
            <person name="Brettin T."/>
            <person name="Detter J.C."/>
            <person name="Han C."/>
            <person name="Larimer F."/>
            <person name="Land M."/>
            <person name="Hauser L."/>
            <person name="Kyrpides N."/>
            <person name="Mikhailova N."/>
            <person name="Balakrishnan V."/>
            <person name="Glasner J."/>
            <person name="Perna N.T."/>
        </authorList>
    </citation>
    <scope>NUCLEOTIDE SEQUENCE [LARGE SCALE GENOMIC DNA]</scope>
    <source>
        <strain evidence="1">Ech703</strain>
    </source>
</reference>
<dbReference type="RefSeq" id="WP_015854290.1">
    <property type="nucleotide sequence ID" value="NC_012880.1"/>
</dbReference>
<dbReference type="STRING" id="579405.Dd703_2607"/>